<dbReference type="AlphaFoldDB" id="A0A9N8MEF9"/>
<dbReference type="Proteomes" id="UP000662618">
    <property type="component" value="Unassembled WGS sequence"/>
</dbReference>
<evidence type="ECO:0000313" key="1">
    <source>
        <dbReference type="EMBL" id="CAD7802679.1"/>
    </source>
</evidence>
<dbReference type="EMBL" id="CAJIMS010000001">
    <property type="protein sequence ID" value="CAD7802679.1"/>
    <property type="molecule type" value="Genomic_DNA"/>
</dbReference>
<evidence type="ECO:0000313" key="2">
    <source>
        <dbReference type="Proteomes" id="UP000662618"/>
    </source>
</evidence>
<accession>A0A9N8MEF9</accession>
<reference evidence="1" key="1">
    <citation type="submission" date="2020-12" db="EMBL/GenBank/DDBJ databases">
        <authorList>
            <person name="Rodrigo-Torres L."/>
            <person name="Arahal R. D."/>
            <person name="Lucena T."/>
        </authorList>
    </citation>
    <scope>NUCLEOTIDE SEQUENCE</scope>
    <source>
        <strain evidence="1">CECT 9390</strain>
    </source>
</reference>
<name>A0A9N8MEF9_9FLAO</name>
<dbReference type="RefSeq" id="WP_162087430.1">
    <property type="nucleotide sequence ID" value="NZ_CAJIMS010000001.1"/>
</dbReference>
<comment type="caution">
    <text evidence="1">The sequence shown here is derived from an EMBL/GenBank/DDBJ whole genome shotgun (WGS) entry which is preliminary data.</text>
</comment>
<protein>
    <submittedName>
        <fullName evidence="1">Uncharacterized protein</fullName>
    </submittedName>
</protein>
<sequence length="167" mass="18989">MRRKNEDHEYAENSDPNTIPTEVIQSMVDNYRSNQLACINETLQIDDAHSIWFDMVTLKKFISDIEIEAHQVDPHVSEEDLGIRLYYAAYPETTEEPVPEDYARRHTLIMVPTKKQDDLNYDFNPFESDCETDTETALALAAGIGREALAQNHGILVPPGNGTVESY</sequence>
<proteinExistence type="predicted"/>
<gene>
    <name evidence="1" type="ORF">CHRY9390_00963</name>
</gene>
<keyword evidence="2" id="KW-1185">Reference proteome</keyword>
<organism evidence="1 2">
    <name type="scientific">Chryseobacterium aquaeductus</name>
    <dbReference type="NCBI Taxonomy" id="2675056"/>
    <lineage>
        <taxon>Bacteria</taxon>
        <taxon>Pseudomonadati</taxon>
        <taxon>Bacteroidota</taxon>
        <taxon>Flavobacteriia</taxon>
        <taxon>Flavobacteriales</taxon>
        <taxon>Weeksellaceae</taxon>
        <taxon>Chryseobacterium group</taxon>
        <taxon>Chryseobacterium</taxon>
    </lineage>
</organism>